<sequence length="204" mass="21905">MLLVEETAPPAGALPVLLFRDHLRLGSGFAGAGEAAEEVALAGYLRAAIATIEARTGKVLLRRRFRLQLEDWREDEGQPLPLAPVNALGAVTVSDGAGTAYPVAPELLRLVPDHHRPRLIARSGFLPLIPAGGFVTVIFTAGFGDSWDEVPADLAQAVLLLATRYFEERSFDEATPALPQAVSALIERWRLVRVLAGRGGRARG</sequence>
<protein>
    <recommendedName>
        <fullName evidence="3">Gene transfer agent protein</fullName>
    </recommendedName>
</protein>
<dbReference type="Proteomes" id="UP000015480">
    <property type="component" value="Chromosome"/>
</dbReference>
<dbReference type="PATRIC" id="fig|1367847.3.peg.548"/>
<reference evidence="1 2" key="1">
    <citation type="journal article" date="2014" name="BMC Genomics">
        <title>Architecture and functions of a multipartite genome of the methylotrophic bacterium Paracoccus aminophilus JCM 7686, containing primary and secondary chromids.</title>
        <authorList>
            <person name="Dziewit L."/>
            <person name="Czarnecki J."/>
            <person name="Wibberg D."/>
            <person name="Radlinska M."/>
            <person name="Mrozek P."/>
            <person name="Szymczak M."/>
            <person name="Schluter A."/>
            <person name="Puhler A."/>
            <person name="Bartosik D."/>
        </authorList>
    </citation>
    <scope>NUCLEOTIDE SEQUENCE [LARGE SCALE GENOMIC DNA]</scope>
    <source>
        <strain evidence="1">JCM 7686</strain>
    </source>
</reference>
<dbReference type="CDD" id="cd08054">
    <property type="entry name" value="gp6"/>
    <property type="match status" value="1"/>
</dbReference>
<gene>
    <name evidence="1" type="ORF">JCM7686_0597</name>
</gene>
<proteinExistence type="predicted"/>
<evidence type="ECO:0008006" key="3">
    <source>
        <dbReference type="Google" id="ProtNLM"/>
    </source>
</evidence>
<organism evidence="1 2">
    <name type="scientific">Paracoccus aminophilus JCM 7686</name>
    <dbReference type="NCBI Taxonomy" id="1367847"/>
    <lineage>
        <taxon>Bacteria</taxon>
        <taxon>Pseudomonadati</taxon>
        <taxon>Pseudomonadota</taxon>
        <taxon>Alphaproteobacteria</taxon>
        <taxon>Rhodobacterales</taxon>
        <taxon>Paracoccaceae</taxon>
        <taxon>Paracoccus</taxon>
    </lineage>
</organism>
<dbReference type="KEGG" id="pami:JCM7686_0597"/>
<dbReference type="OrthoDB" id="8478788at2"/>
<keyword evidence="2" id="KW-1185">Reference proteome</keyword>
<evidence type="ECO:0000313" key="1">
    <source>
        <dbReference type="EMBL" id="AGT07706.1"/>
    </source>
</evidence>
<dbReference type="AlphaFoldDB" id="S5YR23"/>
<evidence type="ECO:0000313" key="2">
    <source>
        <dbReference type="Proteomes" id="UP000015480"/>
    </source>
</evidence>
<name>S5YR23_PARAH</name>
<dbReference type="InterPro" id="IPR011738">
    <property type="entry name" value="Phage_CHP"/>
</dbReference>
<dbReference type="eggNOG" id="ENOG5032SBG">
    <property type="taxonomic scope" value="Bacteria"/>
</dbReference>
<dbReference type="HOGENOM" id="CLU_085951_0_0_5"/>
<dbReference type="Gene3D" id="1.10.3230.30">
    <property type="entry name" value="Phage gp6-like head-tail connector protein"/>
    <property type="match status" value="1"/>
</dbReference>
<accession>S5YR23</accession>
<dbReference type="STRING" id="1367847.JCM7686_0597"/>
<dbReference type="EMBL" id="CP006650">
    <property type="protein sequence ID" value="AGT07706.1"/>
    <property type="molecule type" value="Genomic_DNA"/>
</dbReference>
<dbReference type="RefSeq" id="WP_020949345.1">
    <property type="nucleotide sequence ID" value="NC_022041.1"/>
</dbReference>
<dbReference type="NCBIfam" id="TIGR02215">
    <property type="entry name" value="phage_chp_gp8"/>
    <property type="match status" value="1"/>
</dbReference>